<organism evidence="4 5">
    <name type="scientific">Leeuwenhoekiella aestuarii</name>
    <dbReference type="NCBI Taxonomy" id="2249426"/>
    <lineage>
        <taxon>Bacteria</taxon>
        <taxon>Pseudomonadati</taxon>
        <taxon>Bacteroidota</taxon>
        <taxon>Flavobacteriia</taxon>
        <taxon>Flavobacteriales</taxon>
        <taxon>Flavobacteriaceae</taxon>
        <taxon>Leeuwenhoekiella</taxon>
    </lineage>
</organism>
<feature type="domain" description="Organic solvent tolerance-like N-terminal" evidence="3">
    <location>
        <begin position="72"/>
        <end position="204"/>
    </location>
</feature>
<dbReference type="GO" id="GO:0030288">
    <property type="term" value="C:outer membrane-bounded periplasmic space"/>
    <property type="evidence" value="ECO:0007669"/>
    <property type="project" value="TreeGrafter"/>
</dbReference>
<dbReference type="Gene3D" id="2.60.450.10">
    <property type="entry name" value="Lipopolysaccharide (LPS) transport protein A like domain"/>
    <property type="match status" value="2"/>
</dbReference>
<evidence type="ECO:0000259" key="3">
    <source>
        <dbReference type="Pfam" id="PF13100"/>
    </source>
</evidence>
<dbReference type="PANTHER" id="PTHR36504:SF1">
    <property type="entry name" value="LIPOPOLYSACCHARIDE EXPORT SYSTEM PROTEIN LPTA"/>
    <property type="match status" value="1"/>
</dbReference>
<dbReference type="GO" id="GO:0009279">
    <property type="term" value="C:cell outer membrane"/>
    <property type="evidence" value="ECO:0007669"/>
    <property type="project" value="TreeGrafter"/>
</dbReference>
<dbReference type="InterPro" id="IPR005653">
    <property type="entry name" value="OstA-like_N"/>
</dbReference>
<feature type="region of interest" description="Disordered" evidence="2">
    <location>
        <begin position="565"/>
        <end position="628"/>
    </location>
</feature>
<keyword evidence="5" id="KW-1185">Reference proteome</keyword>
<reference evidence="4 5" key="1">
    <citation type="submission" date="2018-07" db="EMBL/GenBank/DDBJ databases">
        <title>Leeuwenhoekiella genomics.</title>
        <authorList>
            <person name="Tahon G."/>
            <person name="Willems A."/>
        </authorList>
    </citation>
    <scope>NUCLEOTIDE SEQUENCE [LARGE SCALE GENOMIC DNA]</scope>
    <source>
        <strain evidence="4 5">R-50232</strain>
    </source>
</reference>
<evidence type="ECO:0000313" key="5">
    <source>
        <dbReference type="Proteomes" id="UP000289821"/>
    </source>
</evidence>
<comment type="caution">
    <text evidence="4">The sequence shown here is derived from an EMBL/GenBank/DDBJ whole genome shotgun (WGS) entry which is preliminary data.</text>
</comment>
<evidence type="ECO:0000256" key="1">
    <source>
        <dbReference type="ARBA" id="ARBA00022729"/>
    </source>
</evidence>
<protein>
    <submittedName>
        <fullName evidence="4">OstA-like protein</fullName>
    </submittedName>
</protein>
<evidence type="ECO:0000313" key="4">
    <source>
        <dbReference type="EMBL" id="RXG16989.1"/>
    </source>
</evidence>
<sequence length="628" mass="70895">MTKGNTLTAAFSVIFASNYIMPDFLKNSLFFLMFFLTASSFAQEGKELDITSDISQIDEVKYPGALVMYKNTNQVYIQHEGIEMWCDLAFHYKNENFVRAIGNVCMKQGDTISMRSNYGEYNGNTQFAWASGGVNLKTPTATLDTDTLYFDRIKQQAYYRTGGTLRDTASVINSKIGRYFLDQDKYSFIQDVVVTNPEYVIESDQLDFYSESGVAYLYGPSTITSETSTVYCERGYYDTRNDNGYFVKNSRIDYDNRTVYGDSLYFDRPTNFASATNNIKVLDTANNSVIKGHYAEVYKDKDSVFITQKAVAITVQDNDSIYIHGDRLVVTGIPEKRIVRGYYNVRLFKSDLSGKSDSIHINQQTGLTQMIGKPILWSGLSQMTGDSIHLKSNTKTEQLDSLKVFENAFMAQQDTIPLFDQKEKTGFNQVKGDVLYGTFLDNALHQIDIVKNAESINYMRGDDGVLQGIDKSKSASITAILEENELVEITKWKQVDGEVYPLSKFPIESREFPGLNWRGDERLLTKEDIFKGEAPFTLTKIEGIPLPEIDEDFFDNSIPDEKLDIPEASKLNPSDFKNREEDAPSIGVPVNDKATIQEGTDSTKTKKPQLKQLPKPKVKDSTTTNNEG</sequence>
<name>A0A4Q0NZ63_9FLAO</name>
<accession>A0A4Q0NZ63</accession>
<dbReference type="Proteomes" id="UP000289821">
    <property type="component" value="Unassembled WGS sequence"/>
</dbReference>
<dbReference type="PANTHER" id="PTHR36504">
    <property type="entry name" value="LIPOPOLYSACCHARIDE EXPORT SYSTEM PROTEIN LPTA"/>
    <property type="match status" value="1"/>
</dbReference>
<gene>
    <name evidence="4" type="ORF">DSM04_102572</name>
</gene>
<dbReference type="EMBL" id="QOVI01000002">
    <property type="protein sequence ID" value="RXG16989.1"/>
    <property type="molecule type" value="Genomic_DNA"/>
</dbReference>
<dbReference type="InterPro" id="IPR052037">
    <property type="entry name" value="LPS_export_LptA"/>
</dbReference>
<dbReference type="GO" id="GO:0015920">
    <property type="term" value="P:lipopolysaccharide transport"/>
    <property type="evidence" value="ECO:0007669"/>
    <property type="project" value="TreeGrafter"/>
</dbReference>
<keyword evidence="1" id="KW-0732">Signal</keyword>
<dbReference type="GO" id="GO:0017089">
    <property type="term" value="F:glycolipid transfer activity"/>
    <property type="evidence" value="ECO:0007669"/>
    <property type="project" value="TreeGrafter"/>
</dbReference>
<dbReference type="AlphaFoldDB" id="A0A4Q0NZ63"/>
<dbReference type="Pfam" id="PF13100">
    <property type="entry name" value="OstA_2"/>
    <property type="match status" value="1"/>
</dbReference>
<proteinExistence type="predicted"/>
<evidence type="ECO:0000256" key="2">
    <source>
        <dbReference type="SAM" id="MobiDB-lite"/>
    </source>
</evidence>